<dbReference type="eggNOG" id="COG2304">
    <property type="taxonomic scope" value="Bacteria"/>
</dbReference>
<dbReference type="OrthoDB" id="5450334at2"/>
<organism evidence="4 5">
    <name type="scientific">Pseudodesulfovibrio aespoeensis (strain ATCC 700646 / DSM 10631 / Aspo-2)</name>
    <name type="common">Desulfovibrio aespoeensis</name>
    <dbReference type="NCBI Taxonomy" id="643562"/>
    <lineage>
        <taxon>Bacteria</taxon>
        <taxon>Pseudomonadati</taxon>
        <taxon>Thermodesulfobacteriota</taxon>
        <taxon>Desulfovibrionia</taxon>
        <taxon>Desulfovibrionales</taxon>
        <taxon>Desulfovibrionaceae</taxon>
    </lineage>
</organism>
<dbReference type="HOGENOM" id="CLU_849220_0_0_7"/>
<keyword evidence="2" id="KW-0732">Signal</keyword>
<reference evidence="4 5" key="2">
    <citation type="journal article" date="2014" name="Genome Announc.">
        <title>Complete Genome Sequence of the Subsurface, Mesophilic Sulfate-Reducing Bacterium Desulfovibrio aespoeensis Aspo-2.</title>
        <authorList>
            <person name="Pedersen K."/>
            <person name="Bengtsson A."/>
            <person name="Edlund J."/>
            <person name="Rabe L."/>
            <person name="Hazen T."/>
            <person name="Chakraborty R."/>
            <person name="Goodwin L."/>
            <person name="Shapiro N."/>
        </authorList>
    </citation>
    <scope>NUCLEOTIDE SEQUENCE [LARGE SCALE GENOMIC DNA]</scope>
    <source>
        <strain evidence="5">ATCC 700646 / DSM 10631 / Aspo-2</strain>
    </source>
</reference>
<feature type="signal peptide" evidence="2">
    <location>
        <begin position="1"/>
        <end position="34"/>
    </location>
</feature>
<dbReference type="STRING" id="643562.Daes_2885"/>
<dbReference type="AlphaFoldDB" id="E6VY67"/>
<evidence type="ECO:0000313" key="4">
    <source>
        <dbReference type="EMBL" id="ADU63881.1"/>
    </source>
</evidence>
<feature type="region of interest" description="Disordered" evidence="1">
    <location>
        <begin position="182"/>
        <end position="202"/>
    </location>
</feature>
<protein>
    <submittedName>
        <fullName evidence="4">Coagulation factor 5/8 type domain protein</fullName>
    </submittedName>
</protein>
<reference evidence="5" key="1">
    <citation type="submission" date="2010-12" db="EMBL/GenBank/DDBJ databases">
        <title>Complete sequence of Desulfovibrio aespoeensis Aspo-2.</title>
        <authorList>
            <consortium name="US DOE Joint Genome Institute"/>
            <person name="Lucas S."/>
            <person name="Copeland A."/>
            <person name="Lapidus A."/>
            <person name="Cheng J.-F."/>
            <person name="Goodwin L."/>
            <person name="Pitluck S."/>
            <person name="Chertkov O."/>
            <person name="Misra M."/>
            <person name="Detter J.C."/>
            <person name="Han C."/>
            <person name="Tapia R."/>
            <person name="Land M."/>
            <person name="Hauser L."/>
            <person name="Kyrpides N."/>
            <person name="Ivanova N."/>
            <person name="Ovchinnikova G."/>
            <person name="Pedersen K."/>
            <person name="Jagevall S."/>
            <person name="Hazen T."/>
            <person name="Woyke T."/>
        </authorList>
    </citation>
    <scope>NUCLEOTIDE SEQUENCE [LARGE SCALE GENOMIC DNA]</scope>
    <source>
        <strain evidence="5">ATCC 700646 / DSM 10631 / Aspo-2</strain>
    </source>
</reference>
<dbReference type="RefSeq" id="WP_013515784.1">
    <property type="nucleotide sequence ID" value="NC_014844.1"/>
</dbReference>
<dbReference type="EMBL" id="CP002431">
    <property type="protein sequence ID" value="ADU63881.1"/>
    <property type="molecule type" value="Genomic_DNA"/>
</dbReference>
<dbReference type="KEGG" id="das:Daes_2885"/>
<evidence type="ECO:0000313" key="5">
    <source>
        <dbReference type="Proteomes" id="UP000002191"/>
    </source>
</evidence>
<evidence type="ECO:0000256" key="1">
    <source>
        <dbReference type="SAM" id="MobiDB-lite"/>
    </source>
</evidence>
<dbReference type="Gene3D" id="2.60.120.260">
    <property type="entry name" value="Galactose-binding domain-like"/>
    <property type="match status" value="1"/>
</dbReference>
<dbReference type="SUPFAM" id="SSF49785">
    <property type="entry name" value="Galactose-binding domain-like"/>
    <property type="match status" value="1"/>
</dbReference>
<dbReference type="Proteomes" id="UP000002191">
    <property type="component" value="Chromosome"/>
</dbReference>
<dbReference type="InterPro" id="IPR008979">
    <property type="entry name" value="Galactose-bd-like_sf"/>
</dbReference>
<feature type="domain" description="NAD glycohydrolase translocation F5/8 type C" evidence="3">
    <location>
        <begin position="44"/>
        <end position="172"/>
    </location>
</feature>
<accession>E6VY67</accession>
<proteinExistence type="predicted"/>
<name>E6VY67_PSEA9</name>
<dbReference type="InterPro" id="IPR057561">
    <property type="entry name" value="NADase_transloc"/>
</dbReference>
<evidence type="ECO:0000256" key="2">
    <source>
        <dbReference type="SAM" id="SignalP"/>
    </source>
</evidence>
<evidence type="ECO:0000259" key="3">
    <source>
        <dbReference type="Pfam" id="PF25302"/>
    </source>
</evidence>
<feature type="chain" id="PRO_5003214113" evidence="2">
    <location>
        <begin position="35"/>
        <end position="327"/>
    </location>
</feature>
<sequence length="327" mass="36336" precursor="true">MHHTRTANFVLFRAHVPALVLLLAMLLWPSVASALDVTVKVSSVKVDFGLPHAPENLLDDNPATAWVSGGIGPGVGQWIDLIFGLPTRVERLGIYNGHQGEGLFQEYRRIRSGRVLYPDGTETRFWLRDEPGEQLVECSGRPYKSLRIVVDEVFPKGELTAKVKLAVSEIKLYLSLMAAPGGESERDVPDPARLAAPPPSDPAAAVPEPLIALLREFYVRQTTLADDFAELFAADVRDRNDFQFEVFKETQRQLGTLRTLRTAEVDTSGLGFEMVRSEGNFAEVRVFGAYRVKVANLDRNLDEDSVFVVVKDPEGWKIVELDGQDGY</sequence>
<dbReference type="NCBIfam" id="NF047619">
    <property type="entry name" value="NADase_discoid"/>
    <property type="match status" value="1"/>
</dbReference>
<dbReference type="Pfam" id="PF25302">
    <property type="entry name" value="NADase_transloc"/>
    <property type="match status" value="1"/>
</dbReference>
<gene>
    <name evidence="4" type="ordered locus">Daes_2885</name>
</gene>
<keyword evidence="5" id="KW-1185">Reference proteome</keyword>